<reference evidence="2 3" key="1">
    <citation type="submission" date="2018-06" db="EMBL/GenBank/DDBJ databases">
        <title>Genome Sequence of the Brown Rot Fungal Pathogen Monilinia fructigena.</title>
        <authorList>
            <person name="Landi L."/>
            <person name="De Miccolis Angelini R.M."/>
            <person name="Pollastro S."/>
            <person name="Abate D."/>
            <person name="Faretra F."/>
            <person name="Romanazzi G."/>
        </authorList>
    </citation>
    <scope>NUCLEOTIDE SEQUENCE [LARGE SCALE GENOMIC DNA]</scope>
    <source>
        <strain evidence="2 3">Mfrg269</strain>
    </source>
</reference>
<feature type="compositionally biased region" description="Acidic residues" evidence="1">
    <location>
        <begin position="66"/>
        <end position="91"/>
    </location>
</feature>
<dbReference type="AlphaFoldDB" id="A0A395J2S7"/>
<protein>
    <submittedName>
        <fullName evidence="2">Uncharacterized protein</fullName>
    </submittedName>
</protein>
<accession>A0A395J2S7</accession>
<evidence type="ECO:0000256" key="1">
    <source>
        <dbReference type="SAM" id="MobiDB-lite"/>
    </source>
</evidence>
<evidence type="ECO:0000313" key="2">
    <source>
        <dbReference type="EMBL" id="RAL65993.1"/>
    </source>
</evidence>
<proteinExistence type="predicted"/>
<feature type="compositionally biased region" description="Basic residues" evidence="1">
    <location>
        <begin position="52"/>
        <end position="62"/>
    </location>
</feature>
<dbReference type="EMBL" id="QKRW01000008">
    <property type="protein sequence ID" value="RAL65993.1"/>
    <property type="molecule type" value="Genomic_DNA"/>
</dbReference>
<gene>
    <name evidence="2" type="ORF">DID88_005654</name>
</gene>
<feature type="region of interest" description="Disordered" evidence="1">
    <location>
        <begin position="52"/>
        <end position="106"/>
    </location>
</feature>
<sequence length="106" mass="11780">MERNVVAAEPSHPKVLQNGRALFVLLSILVNRTGEKKQKGYKAAKIPVKKLAKKPASKKRKRVAEDSEQDADSDMELDDDVELENDVELDCDTPLTDPISSSEYSP</sequence>
<keyword evidence="3" id="KW-1185">Reference proteome</keyword>
<organism evidence="2 3">
    <name type="scientific">Monilinia fructigena</name>
    <dbReference type="NCBI Taxonomy" id="38457"/>
    <lineage>
        <taxon>Eukaryota</taxon>
        <taxon>Fungi</taxon>
        <taxon>Dikarya</taxon>
        <taxon>Ascomycota</taxon>
        <taxon>Pezizomycotina</taxon>
        <taxon>Leotiomycetes</taxon>
        <taxon>Helotiales</taxon>
        <taxon>Sclerotiniaceae</taxon>
        <taxon>Monilinia</taxon>
    </lineage>
</organism>
<comment type="caution">
    <text evidence="2">The sequence shown here is derived from an EMBL/GenBank/DDBJ whole genome shotgun (WGS) entry which is preliminary data.</text>
</comment>
<evidence type="ECO:0000313" key="3">
    <source>
        <dbReference type="Proteomes" id="UP000249056"/>
    </source>
</evidence>
<dbReference type="Proteomes" id="UP000249056">
    <property type="component" value="Unassembled WGS sequence"/>
</dbReference>
<name>A0A395J2S7_9HELO</name>